<dbReference type="InterPro" id="IPR051913">
    <property type="entry name" value="GH2_Domain-Containing"/>
</dbReference>
<dbReference type="GO" id="GO:0005975">
    <property type="term" value="P:carbohydrate metabolic process"/>
    <property type="evidence" value="ECO:0007669"/>
    <property type="project" value="InterPro"/>
</dbReference>
<evidence type="ECO:0000259" key="8">
    <source>
        <dbReference type="Pfam" id="PF18565"/>
    </source>
</evidence>
<dbReference type="AlphaFoldDB" id="A0A1C1A7Y1"/>
<evidence type="ECO:0000256" key="1">
    <source>
        <dbReference type="ARBA" id="ARBA00007401"/>
    </source>
</evidence>
<dbReference type="Proteomes" id="UP000093309">
    <property type="component" value="Unassembled WGS sequence"/>
</dbReference>
<dbReference type="InterPro" id="IPR006103">
    <property type="entry name" value="Glyco_hydro_2_cat"/>
</dbReference>
<dbReference type="InterPro" id="IPR032311">
    <property type="entry name" value="DUF4982"/>
</dbReference>
<feature type="domain" description="Glycoside hydrolase family 2 catalytic" evidence="5">
    <location>
        <begin position="412"/>
        <end position="500"/>
    </location>
</feature>
<keyword evidence="10" id="KW-1185">Reference proteome</keyword>
<evidence type="ECO:0000259" key="6">
    <source>
        <dbReference type="Pfam" id="PF02837"/>
    </source>
</evidence>
<dbReference type="InterPro" id="IPR006104">
    <property type="entry name" value="Glyco_hydro_2_N"/>
</dbReference>
<reference evidence="10" key="1">
    <citation type="submission" date="2016-05" db="EMBL/GenBank/DDBJ databases">
        <title>Paenibacillus oryzae. sp. nov., isolated from the rice root.</title>
        <authorList>
            <person name="Zhang J."/>
            <person name="Zhang X."/>
        </authorList>
    </citation>
    <scope>NUCLEOTIDE SEQUENCE [LARGE SCALE GENOMIC DNA]</scope>
    <source>
        <strain evidence="10">KCTC13222</strain>
    </source>
</reference>
<evidence type="ECO:0000256" key="2">
    <source>
        <dbReference type="ARBA" id="ARBA00022801"/>
    </source>
</evidence>
<gene>
    <name evidence="9" type="ORF">A8709_08615</name>
</gene>
<feature type="domain" description="Glycoside hydrolase family 2 immunoglobulin-like beta-sandwich" evidence="4">
    <location>
        <begin position="219"/>
        <end position="322"/>
    </location>
</feature>
<feature type="domain" description="Glycoside hydrolase family 2 catalytic" evidence="5">
    <location>
        <begin position="328"/>
        <end position="403"/>
    </location>
</feature>
<dbReference type="SUPFAM" id="SSF49785">
    <property type="entry name" value="Galactose-binding domain-like"/>
    <property type="match status" value="1"/>
</dbReference>
<protein>
    <submittedName>
        <fullName evidence="9">Uncharacterized protein</fullName>
    </submittedName>
</protein>
<dbReference type="SUPFAM" id="SSF49303">
    <property type="entry name" value="beta-Galactosidase/glucuronidase domain"/>
    <property type="match status" value="1"/>
</dbReference>
<dbReference type="InterPro" id="IPR006101">
    <property type="entry name" value="Glyco_hydro_2"/>
</dbReference>
<dbReference type="Pfam" id="PF02836">
    <property type="entry name" value="Glyco_hydro_2_C"/>
    <property type="match status" value="2"/>
</dbReference>
<dbReference type="Gene3D" id="2.60.120.260">
    <property type="entry name" value="Galactose-binding domain-like"/>
    <property type="match status" value="1"/>
</dbReference>
<dbReference type="PANTHER" id="PTHR42732">
    <property type="entry name" value="BETA-GALACTOSIDASE"/>
    <property type="match status" value="1"/>
</dbReference>
<dbReference type="RefSeq" id="WP_065850804.1">
    <property type="nucleotide sequence ID" value="NZ_LYPC01000010.1"/>
</dbReference>
<evidence type="ECO:0000259" key="5">
    <source>
        <dbReference type="Pfam" id="PF02836"/>
    </source>
</evidence>
<evidence type="ECO:0000259" key="7">
    <source>
        <dbReference type="Pfam" id="PF16355"/>
    </source>
</evidence>
<sequence length="809" mass="91559">MREKINFNGNWLFHMGELEHQVQKVTEKTGTCGGASNLTEEEGFVYKLPLHVAKVIGTDNGNSWYNIAKNLEGKWDNIEVPHDWKIRQDYEAPGQKTGFIFSKDSSKGYLPDGVGYYRKKFSLPKEALEKRIIIEFEGVMRDSIVWVNGCYIGSHLSGYTGFAYDISEYLFYGDEGENVILVKTDSTYKEGWWAEGAGIYRDVWMYQLDPVHVKRHGTFVYCKDITESKANVIIETEIENTLTSDCSVTVRQTLISKDNKKLHQHEKELSLVFLGEGKISFDMTVENPILWNLENPYLYRMLTEIVKNDVLVDNYETLFGIREIQYTSQGLVVNGKSIELKGVCEHQDFAGVGIALTPDIIDYKLTRIKEMGANAYRSAHHPATDYLLQACDRMGILVLNENRRFEVTPQGLSDLEDLIKGSRNHPSVFMWSLENEELITMLPPGKRILKALVVQAKKLDPTRLFTIAGQFAKGDEEYESIPEVIGINYDDGNAKARLEKYPDSLVMASEDASYVSTRGIYKDNRKLGLCDSYDSGKYYAKLAQSEDSEISTGSLGGAVSNSNLVYCWNNYKNEVPALGGVFIWTAFDYRGETFPWHWPTINSQYGAMDMCGFAKDVYYYWQSVWQDTPMVHVLPHWNWQGKEGQNIFVNIYSNCEEVELFINNESQGRQKHTKGLITNWDAIYTPGEIKVIAYKDGKAVAEDRRVTAGEPHAIRLSKIYNGKNEDLFKAEVIDKSGVVCPTADNHIQFSVENGEIIGVGNGNPASHESDIADHRKAFNGLALVIVRKSSGHITISAESEDLESDKICY</sequence>
<dbReference type="InterPro" id="IPR040605">
    <property type="entry name" value="Glyco_hydro2_dom5"/>
</dbReference>
<organism evidence="9 10">
    <name type="scientific">Paenibacillus pectinilyticus</name>
    <dbReference type="NCBI Taxonomy" id="512399"/>
    <lineage>
        <taxon>Bacteria</taxon>
        <taxon>Bacillati</taxon>
        <taxon>Bacillota</taxon>
        <taxon>Bacilli</taxon>
        <taxon>Bacillales</taxon>
        <taxon>Paenibacillaceae</taxon>
        <taxon>Paenibacillus</taxon>
    </lineage>
</organism>
<dbReference type="PANTHER" id="PTHR42732:SF1">
    <property type="entry name" value="BETA-MANNOSIDASE"/>
    <property type="match status" value="1"/>
</dbReference>
<evidence type="ECO:0000313" key="10">
    <source>
        <dbReference type="Proteomes" id="UP000093309"/>
    </source>
</evidence>
<proteinExistence type="inferred from homology"/>
<feature type="domain" description="Glycosyl hydrolases family 2 sugar binding" evidence="6">
    <location>
        <begin position="63"/>
        <end position="207"/>
    </location>
</feature>
<keyword evidence="2" id="KW-0378">Hydrolase</keyword>
<dbReference type="Gene3D" id="3.20.20.80">
    <property type="entry name" value="Glycosidases"/>
    <property type="match status" value="1"/>
</dbReference>
<dbReference type="GO" id="GO:0004553">
    <property type="term" value="F:hydrolase activity, hydrolyzing O-glycosyl compounds"/>
    <property type="evidence" value="ECO:0007669"/>
    <property type="project" value="InterPro"/>
</dbReference>
<dbReference type="SUPFAM" id="SSF51445">
    <property type="entry name" value="(Trans)glycosidases"/>
    <property type="match status" value="1"/>
</dbReference>
<comment type="similarity">
    <text evidence="1">Belongs to the glycosyl hydrolase 2 family.</text>
</comment>
<dbReference type="STRING" id="512399.A8709_08615"/>
<accession>A0A1C1A7Y1</accession>
<dbReference type="EMBL" id="LYPC01000010">
    <property type="protein sequence ID" value="OCT16717.1"/>
    <property type="molecule type" value="Genomic_DNA"/>
</dbReference>
<dbReference type="Pfam" id="PF18565">
    <property type="entry name" value="Glyco_hydro2_C5"/>
    <property type="match status" value="1"/>
</dbReference>
<dbReference type="OrthoDB" id="9762066at2"/>
<comment type="caution">
    <text evidence="9">The sequence shown here is derived from an EMBL/GenBank/DDBJ whole genome shotgun (WGS) entry which is preliminary data.</text>
</comment>
<dbReference type="InterPro" id="IPR017853">
    <property type="entry name" value="GH"/>
</dbReference>
<dbReference type="InterPro" id="IPR008979">
    <property type="entry name" value="Galactose-bd-like_sf"/>
</dbReference>
<evidence type="ECO:0000259" key="4">
    <source>
        <dbReference type="Pfam" id="PF00703"/>
    </source>
</evidence>
<feature type="domain" description="DUF4982" evidence="7">
    <location>
        <begin position="644"/>
        <end position="701"/>
    </location>
</feature>
<dbReference type="InterPro" id="IPR013783">
    <property type="entry name" value="Ig-like_fold"/>
</dbReference>
<keyword evidence="3" id="KW-0326">Glycosidase</keyword>
<dbReference type="Pfam" id="PF02837">
    <property type="entry name" value="Glyco_hydro_2_N"/>
    <property type="match status" value="1"/>
</dbReference>
<dbReference type="Pfam" id="PF00703">
    <property type="entry name" value="Glyco_hydro_2"/>
    <property type="match status" value="1"/>
</dbReference>
<dbReference type="InterPro" id="IPR006102">
    <property type="entry name" value="Ig-like_GH2"/>
</dbReference>
<dbReference type="Gene3D" id="2.60.40.10">
    <property type="entry name" value="Immunoglobulins"/>
    <property type="match status" value="3"/>
</dbReference>
<dbReference type="InterPro" id="IPR036156">
    <property type="entry name" value="Beta-gal/glucu_dom_sf"/>
</dbReference>
<name>A0A1C1A7Y1_9BACL</name>
<evidence type="ECO:0000256" key="3">
    <source>
        <dbReference type="ARBA" id="ARBA00023295"/>
    </source>
</evidence>
<evidence type="ECO:0000313" key="9">
    <source>
        <dbReference type="EMBL" id="OCT16717.1"/>
    </source>
</evidence>
<dbReference type="Pfam" id="PF16355">
    <property type="entry name" value="DUF4982"/>
    <property type="match status" value="1"/>
</dbReference>
<dbReference type="PRINTS" id="PR00132">
    <property type="entry name" value="GLHYDRLASE2"/>
</dbReference>
<feature type="domain" description="Glycoside hydrolase family 2" evidence="8">
    <location>
        <begin position="729"/>
        <end position="807"/>
    </location>
</feature>